<feature type="signal peptide" evidence="1">
    <location>
        <begin position="1"/>
        <end position="24"/>
    </location>
</feature>
<feature type="chain" id="PRO_5028977738" evidence="1">
    <location>
        <begin position="25"/>
        <end position="153"/>
    </location>
</feature>
<comment type="caution">
    <text evidence="2">The sequence shown here is derived from an EMBL/GenBank/DDBJ whole genome shotgun (WGS) entry which is preliminary data.</text>
</comment>
<keyword evidence="1" id="KW-0732">Signal</keyword>
<sequence length="153" mass="16688">MPTLIPKGAMAALLALSMAAGAQAQEDGEAEPQEPTGKFTTATEVRPILEATRGSWVAVRVYNGQDMVYFTHLLAWRCGLKGLRYAINDGAMQAYDLPPCHTEYTSPNALLDDEGMPVMGLEPGSVERVRVELIYDDLSRASAEYARDEVLIP</sequence>
<evidence type="ECO:0000313" key="3">
    <source>
        <dbReference type="Proteomes" id="UP000483078"/>
    </source>
</evidence>
<accession>A0A7C9H9X8</accession>
<dbReference type="EMBL" id="VENJ01000002">
    <property type="protein sequence ID" value="MTJ03490.1"/>
    <property type="molecule type" value="Genomic_DNA"/>
</dbReference>
<protein>
    <submittedName>
        <fullName evidence="2">Uncharacterized protein</fullName>
    </submittedName>
</protein>
<evidence type="ECO:0000256" key="1">
    <source>
        <dbReference type="SAM" id="SignalP"/>
    </source>
</evidence>
<organism evidence="2 3">
    <name type="scientific">Sediminimonas qiaohouensis</name>
    <dbReference type="NCBI Taxonomy" id="552061"/>
    <lineage>
        <taxon>Bacteria</taxon>
        <taxon>Pseudomonadati</taxon>
        <taxon>Pseudomonadota</taxon>
        <taxon>Alphaproteobacteria</taxon>
        <taxon>Rhodobacterales</taxon>
        <taxon>Roseobacteraceae</taxon>
        <taxon>Sediminimonas</taxon>
    </lineage>
</organism>
<dbReference type="AlphaFoldDB" id="A0A7C9H9X8"/>
<gene>
    <name evidence="2" type="ORF">FH759_02175</name>
</gene>
<proteinExistence type="predicted"/>
<reference evidence="2 3" key="1">
    <citation type="submission" date="2019-06" db="EMBL/GenBank/DDBJ databases">
        <title>Enrichment of Autotrophic Halophilic Microorganisms from Red Sea Brine Pool Using Microbial Electrosynthesis System.</title>
        <authorList>
            <person name="Alqahtani M.F."/>
            <person name="Bajracharya S."/>
            <person name="Katuri K.P."/>
            <person name="Ali M."/>
            <person name="Saikaly P.E."/>
        </authorList>
    </citation>
    <scope>NUCLEOTIDE SEQUENCE [LARGE SCALE GENOMIC DNA]</scope>
    <source>
        <strain evidence="2">MES6</strain>
    </source>
</reference>
<name>A0A7C9H9X8_9RHOB</name>
<evidence type="ECO:0000313" key="2">
    <source>
        <dbReference type="EMBL" id="MTJ03490.1"/>
    </source>
</evidence>
<dbReference type="Proteomes" id="UP000483078">
    <property type="component" value="Unassembled WGS sequence"/>
</dbReference>
<dbReference type="RefSeq" id="WP_273247972.1">
    <property type="nucleotide sequence ID" value="NZ_VENJ01000002.1"/>
</dbReference>